<dbReference type="OrthoDB" id="6223851at2759"/>
<dbReference type="PRINTS" id="PR00190">
    <property type="entry name" value="ACTIN"/>
</dbReference>
<dbReference type="EMBL" id="AMPZ03000006">
    <property type="protein sequence ID" value="KAH9580971.1"/>
    <property type="molecule type" value="Genomic_DNA"/>
</dbReference>
<reference evidence="4" key="2">
    <citation type="journal article" date="2019" name="Gigascience">
        <title>High-quality Schistosoma haematobium genome achieved by single-molecule and long-range sequencing.</title>
        <authorList>
            <person name="Stroehlein A.J."/>
            <person name="Korhonen P.K."/>
            <person name="Chong T.M."/>
            <person name="Lim Y.L."/>
            <person name="Chan K.G."/>
            <person name="Webster B."/>
            <person name="Rollinson D."/>
            <person name="Brindley P.J."/>
            <person name="Gasser R.B."/>
            <person name="Young N.D."/>
        </authorList>
    </citation>
    <scope>NUCLEOTIDE SEQUENCE</scope>
</reference>
<dbReference type="PANTHER" id="PTHR11937">
    <property type="entry name" value="ACTIN"/>
    <property type="match status" value="1"/>
</dbReference>
<dbReference type="SUPFAM" id="SSF53067">
    <property type="entry name" value="Actin-like ATPase domain"/>
    <property type="match status" value="2"/>
</dbReference>
<evidence type="ECO:0000256" key="2">
    <source>
        <dbReference type="ARBA" id="ARBA00006752"/>
    </source>
</evidence>
<name>A0A095AW46_SCHHA</name>
<organism evidence="5">
    <name type="scientific">Schistosoma haematobium</name>
    <name type="common">Blood fluke</name>
    <dbReference type="NCBI Taxonomy" id="6185"/>
    <lineage>
        <taxon>Eukaryota</taxon>
        <taxon>Metazoa</taxon>
        <taxon>Spiralia</taxon>
        <taxon>Lophotrochozoa</taxon>
        <taxon>Platyhelminthes</taxon>
        <taxon>Trematoda</taxon>
        <taxon>Digenea</taxon>
        <taxon>Strigeidida</taxon>
        <taxon>Schistosomatoidea</taxon>
        <taxon>Schistosomatidae</taxon>
        <taxon>Schistosoma</taxon>
    </lineage>
</organism>
<dbReference type="InterPro" id="IPR043129">
    <property type="entry name" value="ATPase_NBD"/>
</dbReference>
<dbReference type="SMART" id="SM00268">
    <property type="entry name" value="ACTIN"/>
    <property type="match status" value="1"/>
</dbReference>
<reference evidence="4" key="4">
    <citation type="journal article" date="2022" name="PLoS Pathog.">
        <title>Chromosome-level genome of Schistosoma haematobium underpins genome-wide explorations of molecular variation.</title>
        <authorList>
            <person name="Stroehlein A.J."/>
            <person name="Korhonen P.K."/>
            <person name="Lee V.V."/>
            <person name="Ralph S.A."/>
            <person name="Mentink-Kane M."/>
            <person name="You H."/>
            <person name="McManus D.P."/>
            <person name="Tchuente L.T."/>
            <person name="Stothard J.R."/>
            <person name="Kaur P."/>
            <person name="Dudchenko O."/>
            <person name="Aiden E.L."/>
            <person name="Yang B."/>
            <person name="Yang H."/>
            <person name="Emery A.M."/>
            <person name="Webster B.L."/>
            <person name="Brindley P.J."/>
            <person name="Rollinson D."/>
            <person name="Chang B.C.H."/>
            <person name="Gasser R.B."/>
            <person name="Young N.D."/>
        </authorList>
    </citation>
    <scope>NUCLEOTIDE SEQUENCE</scope>
</reference>
<dbReference type="EMBL" id="KL251083">
    <property type="protein sequence ID" value="KGB38811.1"/>
    <property type="molecule type" value="Genomic_DNA"/>
</dbReference>
<dbReference type="FunFam" id="3.30.420.40:FF:000050">
    <property type="entry name" value="Actin, alpha skeletal muscle"/>
    <property type="match status" value="1"/>
</dbReference>
<reference evidence="5" key="1">
    <citation type="journal article" date="2012" name="Nat. Genet.">
        <title>Whole-genome sequence of Schistosoma haematobium.</title>
        <authorList>
            <person name="Young N.D."/>
            <person name="Jex A.R."/>
            <person name="Li B."/>
            <person name="Liu S."/>
            <person name="Yang L."/>
            <person name="Xiong Z."/>
            <person name="Li Y."/>
            <person name="Cantacessi C."/>
            <person name="Hall R.S."/>
            <person name="Xu X."/>
            <person name="Chen F."/>
            <person name="Wu X."/>
            <person name="Zerlotini A."/>
            <person name="Oliveira G."/>
            <person name="Hofmann A."/>
            <person name="Zhang G."/>
            <person name="Fang X."/>
            <person name="Kang Y."/>
            <person name="Campbell B.E."/>
            <person name="Loukas A."/>
            <person name="Ranganathan S."/>
            <person name="Rollinson D."/>
            <person name="Rinaldi G."/>
            <person name="Brindley P.J."/>
            <person name="Yang H."/>
            <person name="Wang J."/>
            <person name="Wang J."/>
            <person name="Gasser R.B."/>
        </authorList>
    </citation>
    <scope>NUCLEOTIDE SEQUENCE [LARGE SCALE GENOMIC DNA]</scope>
</reference>
<comment type="function">
    <text evidence="1">Actins are highly conserved proteins that are involved in various types of cell motility and are ubiquitously expressed in all eukaryotic cells.</text>
</comment>
<evidence type="ECO:0000313" key="4">
    <source>
        <dbReference type="EMBL" id="KAH9580971.1"/>
    </source>
</evidence>
<dbReference type="Gene3D" id="3.90.640.10">
    <property type="entry name" value="Actin, Chain A, domain 4"/>
    <property type="match status" value="1"/>
</dbReference>
<dbReference type="Pfam" id="PF00022">
    <property type="entry name" value="Actin"/>
    <property type="match status" value="1"/>
</dbReference>
<dbReference type="RefSeq" id="XP_051065191.1">
    <property type="nucleotide sequence ID" value="XM_051216600.1"/>
</dbReference>
<reference evidence="4" key="3">
    <citation type="submission" date="2021-06" db="EMBL/GenBank/DDBJ databases">
        <title>Chromosome-level genome assembly for S. haematobium.</title>
        <authorList>
            <person name="Stroehlein A.J."/>
        </authorList>
    </citation>
    <scope>NUCLEOTIDE SEQUENCE</scope>
</reference>
<dbReference type="GeneID" id="24594545"/>
<comment type="similarity">
    <text evidence="2 3">Belongs to the actin family.</text>
</comment>
<evidence type="ECO:0000313" key="5">
    <source>
        <dbReference type="EMBL" id="KGB38811.1"/>
    </source>
</evidence>
<evidence type="ECO:0000256" key="3">
    <source>
        <dbReference type="RuleBase" id="RU000487"/>
    </source>
</evidence>
<gene>
    <name evidence="4" type="primary">ACTL10</name>
    <name evidence="4" type="ORF">MS3_00008247</name>
    <name evidence="5" type="ORF">MS3_07221</name>
</gene>
<dbReference type="CTD" id="170487"/>
<dbReference type="AlphaFoldDB" id="A0A095AW46"/>
<dbReference type="STRING" id="6185.A0A095AW46"/>
<keyword evidence="6" id="KW-1185">Reference proteome</keyword>
<dbReference type="InterPro" id="IPR004000">
    <property type="entry name" value="Actin"/>
</dbReference>
<evidence type="ECO:0000256" key="1">
    <source>
        <dbReference type="ARBA" id="ARBA00003520"/>
    </source>
</evidence>
<dbReference type="KEGG" id="shx:MS3_00008247"/>
<evidence type="ECO:0000313" key="6">
    <source>
        <dbReference type="Proteomes" id="UP000471633"/>
    </source>
</evidence>
<proteinExistence type="inferred from homology"/>
<dbReference type="Gene3D" id="3.30.420.40">
    <property type="match status" value="2"/>
</dbReference>
<accession>A0A095AW46</accession>
<sequence length="372" mass="41836">MALIEDWPIVVDNGAGHLKAGYAGDGGPRILIPMLIGRPTKCSKYTDWFVGEHANVLRNELILNCPIANGIVTDIDGLSLVWYYMFMKELRTNPENHPVLISEYPLLPKFNREKLAEMVFEKFHMPGLFFTDQSALALYAYGLTSGLVVDVGTEMSNITPVNNTIFIPNALRRQNLGGSHITELFRYMLAKEHPVAATSISRDFARLLKEKFCFISLNPDDERKQINSTSNAQNVHQTPDGHIISLTKERFMAPELLFYPRQAGLSGTTGLQNIVNESIQKCSADLHPTLYSNIVLSGGSTLFPGFSQRLENELNALNSPVNQRIFVHRKQNDQKYAVWIGGSILASLSSFKEIYIQKKEYEEFGARIVHTR</sequence>
<protein>
    <submittedName>
        <fullName evidence="4 5">Actin</fullName>
    </submittedName>
</protein>
<dbReference type="Proteomes" id="UP000471633">
    <property type="component" value="Unassembled WGS sequence"/>
</dbReference>